<dbReference type="RefSeq" id="XP_016272431.1">
    <property type="nucleotide sequence ID" value="XM_016415457.1"/>
</dbReference>
<evidence type="ECO:0000313" key="4">
    <source>
        <dbReference type="Proteomes" id="UP000016926"/>
    </source>
</evidence>
<dbReference type="CDD" id="cd05911">
    <property type="entry name" value="Firefly_Luc_like"/>
    <property type="match status" value="1"/>
</dbReference>
<protein>
    <submittedName>
        <fullName evidence="3">5-coumarate-CoA ligase</fullName>
    </submittedName>
</protein>
<accession>M7WLE9</accession>
<dbReference type="InterPro" id="IPR045851">
    <property type="entry name" value="AMP-bd_C_sf"/>
</dbReference>
<feature type="domain" description="AMP-binding enzyme C-terminal" evidence="2">
    <location>
        <begin position="492"/>
        <end position="585"/>
    </location>
</feature>
<dbReference type="PANTHER" id="PTHR24096">
    <property type="entry name" value="LONG-CHAIN-FATTY-ACID--COA LIGASE"/>
    <property type="match status" value="1"/>
</dbReference>
<dbReference type="SUPFAM" id="SSF56801">
    <property type="entry name" value="Acetyl-CoA synthetase-like"/>
    <property type="match status" value="1"/>
</dbReference>
<reference evidence="3 4" key="1">
    <citation type="journal article" date="2012" name="Nat. Commun.">
        <title>A multi-omic map of the lipid-producing yeast Rhodosporidium toruloides.</title>
        <authorList>
            <person name="Zhu Z."/>
            <person name="Zhang S."/>
            <person name="Liu H."/>
            <person name="Shen H."/>
            <person name="Lin X."/>
            <person name="Yang F."/>
            <person name="Zhou Y.J."/>
            <person name="Jin G."/>
            <person name="Ye M."/>
            <person name="Zou H."/>
            <person name="Zou H."/>
            <person name="Zhao Z.K."/>
        </authorList>
    </citation>
    <scope>NUCLEOTIDE SEQUENCE [LARGE SCALE GENOMIC DNA]</scope>
    <source>
        <strain evidence="3 4">NP11</strain>
    </source>
</reference>
<organism evidence="3 4">
    <name type="scientific">Rhodotorula toruloides (strain NP11)</name>
    <name type="common">Yeast</name>
    <name type="synonym">Rhodosporidium toruloides</name>
    <dbReference type="NCBI Taxonomy" id="1130832"/>
    <lineage>
        <taxon>Eukaryota</taxon>
        <taxon>Fungi</taxon>
        <taxon>Dikarya</taxon>
        <taxon>Basidiomycota</taxon>
        <taxon>Pucciniomycotina</taxon>
        <taxon>Microbotryomycetes</taxon>
        <taxon>Sporidiobolales</taxon>
        <taxon>Sporidiobolaceae</taxon>
        <taxon>Rhodotorula</taxon>
    </lineage>
</organism>
<dbReference type="Gene3D" id="3.30.300.30">
    <property type="match status" value="1"/>
</dbReference>
<dbReference type="eggNOG" id="KOG1176">
    <property type="taxonomic scope" value="Eukaryota"/>
</dbReference>
<gene>
    <name evidence="3" type="ORF">RHTO_01778</name>
</gene>
<evidence type="ECO:0000313" key="3">
    <source>
        <dbReference type="EMBL" id="EMS21312.1"/>
    </source>
</evidence>
<dbReference type="HOGENOM" id="CLU_000022_59_2_1"/>
<dbReference type="PROSITE" id="PS00455">
    <property type="entry name" value="AMP_BINDING"/>
    <property type="match status" value="1"/>
</dbReference>
<dbReference type="Pfam" id="PF13193">
    <property type="entry name" value="AMP-binding_C"/>
    <property type="match status" value="1"/>
</dbReference>
<evidence type="ECO:0000259" key="1">
    <source>
        <dbReference type="Pfam" id="PF00501"/>
    </source>
</evidence>
<dbReference type="InterPro" id="IPR020845">
    <property type="entry name" value="AMP-binding_CS"/>
</dbReference>
<dbReference type="PANTHER" id="PTHR24096:SF422">
    <property type="entry name" value="BCDNA.GH02901"/>
    <property type="match status" value="1"/>
</dbReference>
<dbReference type="Pfam" id="PF00501">
    <property type="entry name" value="AMP-binding"/>
    <property type="match status" value="1"/>
</dbReference>
<dbReference type="Gene3D" id="3.40.50.12780">
    <property type="entry name" value="N-terminal domain of ligase-like"/>
    <property type="match status" value="1"/>
</dbReference>
<dbReference type="InterPro" id="IPR025110">
    <property type="entry name" value="AMP-bd_C"/>
</dbReference>
<keyword evidence="4" id="KW-1185">Reference proteome</keyword>
<dbReference type="GeneID" id="27365791"/>
<feature type="domain" description="AMP-dependent synthetase/ligase" evidence="1">
    <location>
        <begin position="55"/>
        <end position="441"/>
    </location>
</feature>
<proteinExistence type="predicted"/>
<dbReference type="AlphaFoldDB" id="M7WLE9"/>
<dbReference type="EMBL" id="KB722656">
    <property type="protein sequence ID" value="EMS21312.1"/>
    <property type="molecule type" value="Genomic_DNA"/>
</dbReference>
<name>M7WLE9_RHOT1</name>
<dbReference type="OrthoDB" id="6509636at2759"/>
<dbReference type="GO" id="GO:0016405">
    <property type="term" value="F:CoA-ligase activity"/>
    <property type="evidence" value="ECO:0007669"/>
    <property type="project" value="TreeGrafter"/>
</dbReference>
<keyword evidence="3" id="KW-0436">Ligase</keyword>
<dbReference type="Proteomes" id="UP000016926">
    <property type="component" value="Unassembled WGS sequence"/>
</dbReference>
<dbReference type="InterPro" id="IPR042099">
    <property type="entry name" value="ANL_N_sf"/>
</dbReference>
<sequence>MPYDAQTGLYTSKFGTTTLPDRALTIFDFLFDLETPFSRDPKAFKRPDPRGRPWILDAHSPRSYTFEQAKERTLDLARAFAARGLKEHDTVLVFSPNDMDYGPCLWATFRAGAVASCANPSYTADELAHQIRTVDKPHPVKLIVVHPDALETTVQACEKSGVSSEMIVLIRPPTKALSPPVNAKPLAAGFPTLDDLVKGARDEPLPPKVTLKQEEMKTRLALLSFSSGTTGLPKAVRIPHYAVITNVLQASSHWQQTFPLQPYDPKEKKGDVVMACLPFYHIYGLVVILHGSLYQAAPIVVMPRFDFRQFLQAIQDHRITTLFLVPPQLIMLVKQDMVKDYDLSSVRLAMTGAAPLTNEMVAAFRAKYPHVGVGQGYGMTETSTIISLLDASMPGGFPGESAGMLVPNIEAKIVSPEGKALPPGEIGELWSRGPSNMLGYLDNEKATRETLDSEGFVHTGDEGYITKDGLLVIVDRIKELIKVSGFQVAPAELEGHLLGHEDVQDCCVIGIPDEKRGEAPKGESRSLPLATYITLTPAAQSRLKSEGEDKIVSSIKKWVTDHKIKYKALAEVEFIDAIPKNPSGKLLRKDLRARHARTVKSRSAKL</sequence>
<evidence type="ECO:0000259" key="2">
    <source>
        <dbReference type="Pfam" id="PF13193"/>
    </source>
</evidence>
<dbReference type="InterPro" id="IPR000873">
    <property type="entry name" value="AMP-dep_synth/lig_dom"/>
</dbReference>